<evidence type="ECO:0000256" key="2">
    <source>
        <dbReference type="SAM" id="MobiDB-lite"/>
    </source>
</evidence>
<dbReference type="SMART" id="SM00063">
    <property type="entry name" value="FRI"/>
    <property type="match status" value="1"/>
</dbReference>
<dbReference type="Proteomes" id="UP000013456">
    <property type="component" value="Chromosome 3"/>
</dbReference>
<evidence type="ECO:0000256" key="3">
    <source>
        <dbReference type="SAM" id="SignalP"/>
    </source>
</evidence>
<feature type="compositionally biased region" description="Polar residues" evidence="2">
    <location>
        <begin position="57"/>
        <end position="73"/>
    </location>
</feature>
<evidence type="ECO:0000256" key="1">
    <source>
        <dbReference type="ARBA" id="ARBA00023157"/>
    </source>
</evidence>
<organism evidence="5">
    <name type="scientific">Macaca mulatta</name>
    <name type="common">Rhesus macaque</name>
    <dbReference type="NCBI Taxonomy" id="9544"/>
    <lineage>
        <taxon>Eukaryota</taxon>
        <taxon>Metazoa</taxon>
        <taxon>Chordata</taxon>
        <taxon>Craniata</taxon>
        <taxon>Vertebrata</taxon>
        <taxon>Euteleostomi</taxon>
        <taxon>Mammalia</taxon>
        <taxon>Eutheria</taxon>
        <taxon>Euarchontoglires</taxon>
        <taxon>Primates</taxon>
        <taxon>Haplorrhini</taxon>
        <taxon>Catarrhini</taxon>
        <taxon>Cercopithecidae</taxon>
        <taxon>Cercopithecinae</taxon>
        <taxon>Macaca</taxon>
    </lineage>
</organism>
<protein>
    <recommendedName>
        <fullName evidence="4">FZ domain-containing protein</fullName>
    </recommendedName>
</protein>
<dbReference type="Pfam" id="PF06121">
    <property type="entry name" value="DUF959"/>
    <property type="match status" value="1"/>
</dbReference>
<keyword evidence="3" id="KW-0732">Signal</keyword>
<keyword evidence="1" id="KW-1015">Disulfide bond</keyword>
<evidence type="ECO:0000259" key="4">
    <source>
        <dbReference type="SMART" id="SM00063"/>
    </source>
</evidence>
<gene>
    <name evidence="5" type="ORF">EGK_13165</name>
</gene>
<sequence>MAPDPSGCRVLLLLFCCLAAAQADLLNLNWLWFNNKDTSQAATTIPEPQGLLPVQPTADTTTHVVPQDGSTEPATAPGSPEPPSELLEDSQGTPTSAESPDMPEENIAGVGAKILNVAQGIRSFVQLWNDTVPTESLARAETRVVEAPVGTLALPGPSSTPRENGTTLWPSSGAPSSPGTHTTEAGTLPAPTPSPPSLGRPWAPLTGPSVPPPSSGRASLSSSLGGAPAWGSLQDPDSRGLSPTAAAPSQQLQRPDVRLRTPLLHPLVTGSLGVHAAPSAFSSGLPGAPSQVAVTTLIGDRGAWVSHAANSAGLGLANNSALLGADPEAPAGRCLPLPPSLPVCGRLGISRSWLPNHLHHESGEQVQAAAQVPLPAPPPCRQFCEALQDTCWSRLSGGWLPVACASLPAQEDGYCVFIGPAAERVGEEVGLLQLLGDPPPQ</sequence>
<feature type="chain" id="PRO_5003500161" description="FZ domain-containing protein" evidence="3">
    <location>
        <begin position="24"/>
        <end position="441"/>
    </location>
</feature>
<dbReference type="InterPro" id="IPR036790">
    <property type="entry name" value="Frizzled_dom_sf"/>
</dbReference>
<proteinExistence type="predicted"/>
<dbReference type="EMBL" id="CM001255">
    <property type="protein sequence ID" value="EHH16911.1"/>
    <property type="molecule type" value="Genomic_DNA"/>
</dbReference>
<feature type="non-terminal residue" evidence="5">
    <location>
        <position position="441"/>
    </location>
</feature>
<dbReference type="InterPro" id="IPR020067">
    <property type="entry name" value="Frizzled_dom"/>
</dbReference>
<dbReference type="AlphaFoldDB" id="G7MMG1"/>
<feature type="compositionally biased region" description="Polar residues" evidence="2">
    <location>
        <begin position="157"/>
        <end position="184"/>
    </location>
</feature>
<feature type="compositionally biased region" description="Low complexity" evidence="2">
    <location>
        <begin position="215"/>
        <end position="233"/>
    </location>
</feature>
<reference evidence="5" key="1">
    <citation type="journal article" date="2011" name="Nat. Biotechnol.">
        <title>Genome sequencing and comparison of two nonhuman primate animal models, the cynomolgus and Chinese rhesus macaques.</title>
        <authorList>
            <person name="Yan G."/>
            <person name="Zhang G."/>
            <person name="Fang X."/>
            <person name="Zhang Y."/>
            <person name="Li C."/>
            <person name="Ling F."/>
            <person name="Cooper D.N."/>
            <person name="Li Q."/>
            <person name="Li Y."/>
            <person name="van Gool A.J."/>
            <person name="Du H."/>
            <person name="Chen J."/>
            <person name="Chen R."/>
            <person name="Zhang P."/>
            <person name="Huang Z."/>
            <person name="Thompson J.R."/>
            <person name="Meng Y."/>
            <person name="Bai Y."/>
            <person name="Wang J."/>
            <person name="Zhuo M."/>
            <person name="Wang T."/>
            <person name="Huang Y."/>
            <person name="Wei L."/>
            <person name="Li J."/>
            <person name="Wang Z."/>
            <person name="Hu H."/>
            <person name="Yang P."/>
            <person name="Le L."/>
            <person name="Stenson P.D."/>
            <person name="Li B."/>
            <person name="Liu X."/>
            <person name="Ball E.V."/>
            <person name="An N."/>
            <person name="Huang Q."/>
            <person name="Zhang Y."/>
            <person name="Fan W."/>
            <person name="Zhang X."/>
            <person name="Li Y."/>
            <person name="Wang W."/>
            <person name="Katze M.G."/>
            <person name="Su B."/>
            <person name="Nielsen R."/>
            <person name="Yang H."/>
            <person name="Wang J."/>
            <person name="Wang X."/>
            <person name="Wang J."/>
        </authorList>
    </citation>
    <scope>NUCLEOTIDE SEQUENCE [LARGE SCALE GENOMIC DNA]</scope>
    <source>
        <strain evidence="5">CR-5</strain>
    </source>
</reference>
<feature type="region of interest" description="Disordered" evidence="2">
    <location>
        <begin position="47"/>
        <end position="104"/>
    </location>
</feature>
<feature type="region of interest" description="Disordered" evidence="2">
    <location>
        <begin position="149"/>
        <end position="256"/>
    </location>
</feature>
<evidence type="ECO:0000313" key="5">
    <source>
        <dbReference type="EMBL" id="EHH16911.1"/>
    </source>
</evidence>
<name>G7MMG1_MACMU</name>
<accession>G7MMG1</accession>
<dbReference type="SUPFAM" id="SSF63501">
    <property type="entry name" value="Frizzled cysteine-rich domain"/>
    <property type="match status" value="1"/>
</dbReference>
<dbReference type="InterPro" id="IPR010363">
    <property type="entry name" value="DUF959_COL18_N"/>
</dbReference>
<feature type="domain" description="FZ" evidence="4">
    <location>
        <begin position="333"/>
        <end position="420"/>
    </location>
</feature>
<feature type="signal peptide" evidence="3">
    <location>
        <begin position="1"/>
        <end position="23"/>
    </location>
</feature>